<dbReference type="RefSeq" id="WP_108155193.1">
    <property type="nucleotide sequence ID" value="NZ_CP026305.1"/>
</dbReference>
<feature type="region of interest" description="Disordered" evidence="1">
    <location>
        <begin position="1"/>
        <end position="22"/>
    </location>
</feature>
<gene>
    <name evidence="2" type="ORF">SLUN_38385</name>
</gene>
<keyword evidence="2" id="KW-0614">Plasmid</keyword>
<evidence type="ECO:0000313" key="2">
    <source>
        <dbReference type="EMBL" id="AVZ77905.1"/>
    </source>
</evidence>
<geneLocation type="plasmid" evidence="3">
    <name>pslun1</name>
</geneLocation>
<dbReference type="OrthoDB" id="4201727at2"/>
<reference evidence="2 3" key="1">
    <citation type="submission" date="2018-01" db="EMBL/GenBank/DDBJ databases">
        <title>Complete genome sequence of Streptomyces lunaelactis MM109T, a Ferroverdin A producer isolated from cave moonmilk deposits.</title>
        <authorList>
            <person name="Naome A."/>
            <person name="Martinet L."/>
            <person name="Maciejewska M."/>
            <person name="Anderssen S."/>
            <person name="Adam D."/>
            <person name="Tenconi E."/>
            <person name="Deflandre B."/>
            <person name="Arguelles-Arias A."/>
            <person name="Calusinska M."/>
            <person name="Copieters W."/>
            <person name="Karim L."/>
            <person name="Hanikenne M."/>
            <person name="Baurain D."/>
            <person name="van Wezel G."/>
            <person name="Smargiasso N."/>
            <person name="de Pauw E."/>
            <person name="Delfosse P."/>
            <person name="Rigali S."/>
        </authorList>
    </citation>
    <scope>NUCLEOTIDE SEQUENCE [LARGE SCALE GENOMIC DNA]</scope>
    <source>
        <strain evidence="2 3">MM109</strain>
        <plasmid evidence="3">Plasmid pslun1</plasmid>
    </source>
</reference>
<dbReference type="AlphaFoldDB" id="A0A2R4TFJ6"/>
<proteinExistence type="predicted"/>
<dbReference type="Proteomes" id="UP000244201">
    <property type="component" value="Plasmid pSLUN1"/>
</dbReference>
<organism evidence="2 3">
    <name type="scientific">Streptomyces lunaelactis</name>
    <dbReference type="NCBI Taxonomy" id="1535768"/>
    <lineage>
        <taxon>Bacteria</taxon>
        <taxon>Bacillati</taxon>
        <taxon>Actinomycetota</taxon>
        <taxon>Actinomycetes</taxon>
        <taxon>Kitasatosporales</taxon>
        <taxon>Streptomycetaceae</taxon>
        <taxon>Streptomyces</taxon>
    </lineage>
</organism>
<dbReference type="KEGG" id="slk:SLUN_38385"/>
<evidence type="ECO:0000256" key="1">
    <source>
        <dbReference type="SAM" id="MobiDB-lite"/>
    </source>
</evidence>
<name>A0A2R4TFJ6_9ACTN</name>
<evidence type="ECO:0000313" key="3">
    <source>
        <dbReference type="Proteomes" id="UP000244201"/>
    </source>
</evidence>
<sequence length="157" mass="16555">MARTRTPVPRVPGDASTRRGRRRAGLALAQVLSALGPGVHQLCYSAQEADGLYVVAEATVTLTDRLDAVSDELWRVEIALALGLVGARVEFAVLIVQTLGGPRPLACGWQVSGGRLHGMPAVRVQEAVTPCPGVDAPVPVAYTAPVLTAPFRASRWP</sequence>
<protein>
    <submittedName>
        <fullName evidence="2">Uncharacterized protein</fullName>
    </submittedName>
</protein>
<dbReference type="EMBL" id="CP026305">
    <property type="protein sequence ID" value="AVZ77905.1"/>
    <property type="molecule type" value="Genomic_DNA"/>
</dbReference>
<dbReference type="GeneID" id="55661102"/>
<keyword evidence="3" id="KW-1185">Reference proteome</keyword>
<accession>A0A2R4TFJ6</accession>